<sequence>MLIAYLDEFGHVGPYVSRDHAKYKDHPVFGYAGYIIPAKNARYFGAEFLRVKRTLFKTEIEQDKNPSQWERKGAEYFSTGSINKRPEQVRAFTGLVTKLQANGGSLFYYGDEKPRGSVKQTKKTSEDYTVEALRETINRICRHAEHKGEEVLIFMDDFTEKSRRELVAQMYGHIYARTKNFDEMRLIVEPPLHIDSKVNSSVQFADWVCGLVGRATDYQLLPDSTFSWVEEKFSSKLTGSFTYESKIRLIGTKTHIHNSEVLRDPHVLKRTKKVGSVGYQHPQLVGLYDSLRAGPRVLA</sequence>
<dbReference type="InterPro" id="IPR024524">
    <property type="entry name" value="DUF3800"/>
</dbReference>
<dbReference type="EMBL" id="BJMD01000007">
    <property type="protein sequence ID" value="GEB18558.1"/>
    <property type="molecule type" value="Genomic_DNA"/>
</dbReference>
<gene>
    <name evidence="1" type="ORF">AAU01_13130</name>
</gene>
<organism evidence="1 2">
    <name type="scientific">Paenarthrobacter aurescens</name>
    <name type="common">Arthrobacter aurescens</name>
    <dbReference type="NCBI Taxonomy" id="43663"/>
    <lineage>
        <taxon>Bacteria</taxon>
        <taxon>Bacillati</taxon>
        <taxon>Actinomycetota</taxon>
        <taxon>Actinomycetes</taxon>
        <taxon>Micrococcales</taxon>
        <taxon>Micrococcaceae</taxon>
        <taxon>Paenarthrobacter</taxon>
    </lineage>
</organism>
<name>A0A4Y3NHL7_PAEAU</name>
<dbReference type="AlphaFoldDB" id="A0A4Y3NHL7"/>
<keyword evidence="2" id="KW-1185">Reference proteome</keyword>
<dbReference type="GeneID" id="97299107"/>
<evidence type="ECO:0000313" key="1">
    <source>
        <dbReference type="EMBL" id="GEB18558.1"/>
    </source>
</evidence>
<protein>
    <recommendedName>
        <fullName evidence="3">DUF3800 domain-containing protein</fullName>
    </recommendedName>
</protein>
<reference evidence="1 2" key="1">
    <citation type="submission" date="2019-06" db="EMBL/GenBank/DDBJ databases">
        <title>Whole genome shotgun sequence of Paenarthrobacter aurescens NBRC 12136.</title>
        <authorList>
            <person name="Hosoyama A."/>
            <person name="Uohara A."/>
            <person name="Ohji S."/>
            <person name="Ichikawa N."/>
        </authorList>
    </citation>
    <scope>NUCLEOTIDE SEQUENCE [LARGE SCALE GENOMIC DNA]</scope>
    <source>
        <strain evidence="1 2">NBRC 12136</strain>
    </source>
</reference>
<evidence type="ECO:0000313" key="2">
    <source>
        <dbReference type="Proteomes" id="UP000317715"/>
    </source>
</evidence>
<dbReference type="Pfam" id="PF12686">
    <property type="entry name" value="DUF3800"/>
    <property type="match status" value="1"/>
</dbReference>
<proteinExistence type="predicted"/>
<dbReference type="Proteomes" id="UP000317715">
    <property type="component" value="Unassembled WGS sequence"/>
</dbReference>
<dbReference type="RefSeq" id="WP_170224883.1">
    <property type="nucleotide sequence ID" value="NZ_BAAAWK010000001.1"/>
</dbReference>
<evidence type="ECO:0008006" key="3">
    <source>
        <dbReference type="Google" id="ProtNLM"/>
    </source>
</evidence>
<comment type="caution">
    <text evidence="1">The sequence shown here is derived from an EMBL/GenBank/DDBJ whole genome shotgun (WGS) entry which is preliminary data.</text>
</comment>
<accession>A0A4Y3NHL7</accession>